<sequence>MCVDAKNQEPRLGQKFLQRTAFVVLASATTKNPYCHLEFGGETESRTVHRTFQIVAARALLTCTRSHFWLRYQLEKWRFFYAVYANICRIQVGSVCWTELSYAL</sequence>
<reference evidence="1" key="1">
    <citation type="journal article" name="BMC Genomics">
        <title>Long-read sequencing and de novo genome assembly of marine medaka (Oryzias melastigma).</title>
        <authorList>
            <person name="Liang P."/>
            <person name="Saqib H.S.A."/>
            <person name="Ni X."/>
            <person name="Shen Y."/>
        </authorList>
    </citation>
    <scope>NUCLEOTIDE SEQUENCE</scope>
    <source>
        <strain evidence="1">Bigg-433</strain>
    </source>
</reference>
<dbReference type="Proteomes" id="UP000646548">
    <property type="component" value="Unassembled WGS sequence"/>
</dbReference>
<proteinExistence type="predicted"/>
<dbReference type="EMBL" id="WKFB01000235">
    <property type="protein sequence ID" value="KAF6730508.1"/>
    <property type="molecule type" value="Genomic_DNA"/>
</dbReference>
<gene>
    <name evidence="1" type="ORF">FQA47_003791</name>
</gene>
<name>A0A834CPA5_ORYME</name>
<evidence type="ECO:0000313" key="1">
    <source>
        <dbReference type="EMBL" id="KAF6730508.1"/>
    </source>
</evidence>
<evidence type="ECO:0000313" key="2">
    <source>
        <dbReference type="Proteomes" id="UP000646548"/>
    </source>
</evidence>
<comment type="caution">
    <text evidence="1">The sequence shown here is derived from an EMBL/GenBank/DDBJ whole genome shotgun (WGS) entry which is preliminary data.</text>
</comment>
<protein>
    <submittedName>
        <fullName evidence="1">Uncharacterized protein</fullName>
    </submittedName>
</protein>
<organism evidence="1 2">
    <name type="scientific">Oryzias melastigma</name>
    <name type="common">Marine medaka</name>
    <dbReference type="NCBI Taxonomy" id="30732"/>
    <lineage>
        <taxon>Eukaryota</taxon>
        <taxon>Metazoa</taxon>
        <taxon>Chordata</taxon>
        <taxon>Craniata</taxon>
        <taxon>Vertebrata</taxon>
        <taxon>Euteleostomi</taxon>
        <taxon>Actinopterygii</taxon>
        <taxon>Neopterygii</taxon>
        <taxon>Teleostei</taxon>
        <taxon>Neoteleostei</taxon>
        <taxon>Acanthomorphata</taxon>
        <taxon>Ovalentaria</taxon>
        <taxon>Atherinomorphae</taxon>
        <taxon>Beloniformes</taxon>
        <taxon>Adrianichthyidae</taxon>
        <taxon>Oryziinae</taxon>
        <taxon>Oryzias</taxon>
    </lineage>
</organism>
<accession>A0A834CPA5</accession>
<dbReference type="AlphaFoldDB" id="A0A834CPA5"/>